<gene>
    <name evidence="1" type="ORF">SK128_005306</name>
</gene>
<sequence>MAYENLVFSLASCTRAIKATSSHKKNVVSQPSTSPMEESFTGNVNNISPFTEMAGDCDRPSLAPMTPHSHKLVSLIKFNIRKQLDQLYK</sequence>
<protein>
    <submittedName>
        <fullName evidence="1">Uncharacterized protein</fullName>
    </submittedName>
</protein>
<dbReference type="Proteomes" id="UP001381693">
    <property type="component" value="Unassembled WGS sequence"/>
</dbReference>
<name>A0AAN8WUX8_HALRR</name>
<organism evidence="1 2">
    <name type="scientific">Halocaridina rubra</name>
    <name type="common">Hawaiian red shrimp</name>
    <dbReference type="NCBI Taxonomy" id="373956"/>
    <lineage>
        <taxon>Eukaryota</taxon>
        <taxon>Metazoa</taxon>
        <taxon>Ecdysozoa</taxon>
        <taxon>Arthropoda</taxon>
        <taxon>Crustacea</taxon>
        <taxon>Multicrustacea</taxon>
        <taxon>Malacostraca</taxon>
        <taxon>Eumalacostraca</taxon>
        <taxon>Eucarida</taxon>
        <taxon>Decapoda</taxon>
        <taxon>Pleocyemata</taxon>
        <taxon>Caridea</taxon>
        <taxon>Atyoidea</taxon>
        <taxon>Atyidae</taxon>
        <taxon>Halocaridina</taxon>
    </lineage>
</organism>
<proteinExistence type="predicted"/>
<dbReference type="EMBL" id="JAXCGZ010013341">
    <property type="protein sequence ID" value="KAK7072781.1"/>
    <property type="molecule type" value="Genomic_DNA"/>
</dbReference>
<accession>A0AAN8WUX8</accession>
<comment type="caution">
    <text evidence="1">The sequence shown here is derived from an EMBL/GenBank/DDBJ whole genome shotgun (WGS) entry which is preliminary data.</text>
</comment>
<keyword evidence="2" id="KW-1185">Reference proteome</keyword>
<reference evidence="1 2" key="1">
    <citation type="submission" date="2023-11" db="EMBL/GenBank/DDBJ databases">
        <title>Halocaridina rubra genome assembly.</title>
        <authorList>
            <person name="Smith C."/>
        </authorList>
    </citation>
    <scope>NUCLEOTIDE SEQUENCE [LARGE SCALE GENOMIC DNA]</scope>
    <source>
        <strain evidence="1">EP-1</strain>
        <tissue evidence="1">Whole</tissue>
    </source>
</reference>
<evidence type="ECO:0000313" key="2">
    <source>
        <dbReference type="Proteomes" id="UP001381693"/>
    </source>
</evidence>
<dbReference type="AlphaFoldDB" id="A0AAN8WUX8"/>
<evidence type="ECO:0000313" key="1">
    <source>
        <dbReference type="EMBL" id="KAK7072781.1"/>
    </source>
</evidence>